<dbReference type="RefSeq" id="WP_169590608.1">
    <property type="nucleotide sequence ID" value="NZ_VCQU01000008.1"/>
</dbReference>
<protein>
    <submittedName>
        <fullName evidence="3">PepSY domain-containing protein</fullName>
    </submittedName>
</protein>
<keyword evidence="2" id="KW-0812">Transmembrane</keyword>
<gene>
    <name evidence="3" type="ORF">FGL95_21380</name>
</gene>
<proteinExistence type="predicted"/>
<reference evidence="3 4" key="1">
    <citation type="submission" date="2019-05" db="EMBL/GenBank/DDBJ databases">
        <authorList>
            <person name="Lee S.D."/>
        </authorList>
    </citation>
    <scope>NUCLEOTIDE SEQUENCE [LARGE SCALE GENOMIC DNA]</scope>
    <source>
        <strain evidence="3 4">YC2-7</strain>
    </source>
</reference>
<accession>A0A848KF64</accession>
<dbReference type="AlphaFoldDB" id="A0A848KF64"/>
<feature type="transmembrane region" description="Helical" evidence="2">
    <location>
        <begin position="170"/>
        <end position="191"/>
    </location>
</feature>
<dbReference type="PANTHER" id="PTHR34219">
    <property type="entry name" value="IRON-REGULATED INNER MEMBRANE PROTEIN-RELATED"/>
    <property type="match status" value="1"/>
</dbReference>
<evidence type="ECO:0000313" key="4">
    <source>
        <dbReference type="Proteomes" id="UP000535543"/>
    </source>
</evidence>
<keyword evidence="2" id="KW-1133">Transmembrane helix</keyword>
<feature type="transmembrane region" description="Helical" evidence="2">
    <location>
        <begin position="373"/>
        <end position="393"/>
    </location>
</feature>
<comment type="caution">
    <text evidence="3">The sequence shown here is derived from an EMBL/GenBank/DDBJ whole genome shotgun (WGS) entry which is preliminary data.</text>
</comment>
<dbReference type="PANTHER" id="PTHR34219:SF1">
    <property type="entry name" value="PEPSY DOMAIN-CONTAINING PROTEIN"/>
    <property type="match status" value="1"/>
</dbReference>
<dbReference type="Proteomes" id="UP000535543">
    <property type="component" value="Unassembled WGS sequence"/>
</dbReference>
<dbReference type="InterPro" id="IPR005625">
    <property type="entry name" value="PepSY-ass_TM"/>
</dbReference>
<feature type="transmembrane region" description="Helical" evidence="2">
    <location>
        <begin position="414"/>
        <end position="433"/>
    </location>
</feature>
<feature type="region of interest" description="Disordered" evidence="1">
    <location>
        <begin position="1"/>
        <end position="25"/>
    </location>
</feature>
<name>A0A848KF64_9NOCA</name>
<feature type="transmembrane region" description="Helical" evidence="2">
    <location>
        <begin position="37"/>
        <end position="60"/>
    </location>
</feature>
<keyword evidence="2" id="KW-0472">Membrane</keyword>
<feature type="transmembrane region" description="Helical" evidence="2">
    <location>
        <begin position="219"/>
        <end position="240"/>
    </location>
</feature>
<evidence type="ECO:0000313" key="3">
    <source>
        <dbReference type="EMBL" id="NMN97593.1"/>
    </source>
</evidence>
<reference evidence="3 4" key="2">
    <citation type="submission" date="2020-06" db="EMBL/GenBank/DDBJ databases">
        <title>Antribacter stalactiti gen. nov., sp. nov., a new member of the family Nacardiaceae isolated from a cave.</title>
        <authorList>
            <person name="Kim I.S."/>
        </authorList>
    </citation>
    <scope>NUCLEOTIDE SEQUENCE [LARGE SCALE GENOMIC DNA]</scope>
    <source>
        <strain evidence="3 4">YC2-7</strain>
    </source>
</reference>
<dbReference type="Pfam" id="PF03929">
    <property type="entry name" value="PepSY_TM"/>
    <property type="match status" value="1"/>
</dbReference>
<sequence>MSTPEIELDRPSVEPSTDPPQRSRPHSFRPLILRLHFYAGVFVAPFILIAAVTGGLYAAAPTIEKFVYSDILAVDDGGAPLQLTKQAAFAQTAFPNLQITGMRPAATARESTRVYFADPSAGAEKQRAVFVDPYTGEILGNEAVWFGYLPLSTWLDGLHRHLQLGEPGRIYSELAASWLWVVALGGLYLWWAKRRRDKLRPSERAPSKRATSLKWHSSVGMWVLLGLVFLSATGITWSTYAGANVKELRTEMGWERPSLDTTLGGEHAGHGADPSVAAPTVPIDYDQVVATADRAGVELPFEITLPAEPGQGIGVAEIDKSFRSTTDAVALSPTTLAVTSKIDYARDYSFVAKLADWGIRLHMGFMFGLLNQLLLLAIAIGLLTVIVRGYLMWWQRRPTRGSAWAVGRPPQRGGIRRMSPIAAVLTVGAAVAIGWFLPLLGWSLLAFVVVDAAIAGVKRARTTPATAPPAKY</sequence>
<dbReference type="EMBL" id="VCQU01000008">
    <property type="protein sequence ID" value="NMN97593.1"/>
    <property type="molecule type" value="Genomic_DNA"/>
</dbReference>
<organism evidence="3 4">
    <name type="scientific">Antrihabitans stalactiti</name>
    <dbReference type="NCBI Taxonomy" id="2584121"/>
    <lineage>
        <taxon>Bacteria</taxon>
        <taxon>Bacillati</taxon>
        <taxon>Actinomycetota</taxon>
        <taxon>Actinomycetes</taxon>
        <taxon>Mycobacteriales</taxon>
        <taxon>Nocardiaceae</taxon>
        <taxon>Antrihabitans</taxon>
    </lineage>
</organism>
<evidence type="ECO:0000256" key="1">
    <source>
        <dbReference type="SAM" id="MobiDB-lite"/>
    </source>
</evidence>
<keyword evidence="4" id="KW-1185">Reference proteome</keyword>
<evidence type="ECO:0000256" key="2">
    <source>
        <dbReference type="SAM" id="Phobius"/>
    </source>
</evidence>